<evidence type="ECO:0000256" key="1">
    <source>
        <dbReference type="SAM" id="MobiDB-lite"/>
    </source>
</evidence>
<evidence type="ECO:0000313" key="4">
    <source>
        <dbReference type="Proteomes" id="UP001367676"/>
    </source>
</evidence>
<keyword evidence="2" id="KW-0812">Transmembrane</keyword>
<evidence type="ECO:0000256" key="2">
    <source>
        <dbReference type="SAM" id="Phobius"/>
    </source>
</evidence>
<name>A0AAN9T5N0_9HEMI</name>
<accession>A0AAN9T5N0</accession>
<protein>
    <submittedName>
        <fullName evidence="3">Uncharacterized protein</fullName>
    </submittedName>
</protein>
<gene>
    <name evidence="3" type="ORF">V9T40_014308</name>
</gene>
<dbReference type="Proteomes" id="UP001367676">
    <property type="component" value="Unassembled WGS sequence"/>
</dbReference>
<sequence>MKIKPYPGKIAVIRNLDGIEKEVTMNYESSWQECLQLWGSQNNHNHHHYGNGHYPFTKTFDVLPVNQKEVIDTSNFTPVAHNGCGGVAANSYVTDLSMAGSASLSNGNGTVPSHSFNYYDNFVNNSAASDAMAQLDASRSHGRQRCCPQMLDENQAISTATAACIPVASTAEMQSQMQNGVMYAPVTVTPAVASVPAAPNIPAPAPPVVSKVVSANSNGAEYAQYQRPEMTNGWTNAQHIIIDSNSPCAMIKAASSGACNDTGALTNGEHHQYGAYNQNSRKIYRTPTMLEKSVGMPYLCTDMTFSGEPATTPFITELGSNKVPTTHSDNGFLIPRPKLIVPVHTYGSRKRRTGNILHSKRRGSDSEPCGSSSTTAESKKHHTSCPGSVVAVLYLWLYCMYIVALCAIESGAVITFCIDNEKFGGVDDDSC</sequence>
<dbReference type="AlphaFoldDB" id="A0AAN9T5N0"/>
<keyword evidence="2" id="KW-1133">Transmembrane helix</keyword>
<comment type="caution">
    <text evidence="3">The sequence shown here is derived from an EMBL/GenBank/DDBJ whole genome shotgun (WGS) entry which is preliminary data.</text>
</comment>
<proteinExistence type="predicted"/>
<feature type="region of interest" description="Disordered" evidence="1">
    <location>
        <begin position="352"/>
        <end position="382"/>
    </location>
</feature>
<reference evidence="3 4" key="1">
    <citation type="submission" date="2024-03" db="EMBL/GenBank/DDBJ databases">
        <title>Adaptation during the transition from Ophiocordyceps entomopathogen to insect associate is accompanied by gene loss and intensified selection.</title>
        <authorList>
            <person name="Ward C.M."/>
            <person name="Onetto C.A."/>
            <person name="Borneman A.R."/>
        </authorList>
    </citation>
    <scope>NUCLEOTIDE SEQUENCE [LARGE SCALE GENOMIC DNA]</scope>
    <source>
        <strain evidence="3">AWRI1</strain>
        <tissue evidence="3">Single Adult Female</tissue>
    </source>
</reference>
<dbReference type="EMBL" id="JBBCAQ010000038">
    <property type="protein sequence ID" value="KAK7571836.1"/>
    <property type="molecule type" value="Genomic_DNA"/>
</dbReference>
<feature type="compositionally biased region" description="Basic residues" evidence="1">
    <location>
        <begin position="352"/>
        <end position="361"/>
    </location>
</feature>
<keyword evidence="2" id="KW-0472">Membrane</keyword>
<feature type="transmembrane region" description="Helical" evidence="2">
    <location>
        <begin position="393"/>
        <end position="418"/>
    </location>
</feature>
<organism evidence="3 4">
    <name type="scientific">Parthenolecanium corni</name>
    <dbReference type="NCBI Taxonomy" id="536013"/>
    <lineage>
        <taxon>Eukaryota</taxon>
        <taxon>Metazoa</taxon>
        <taxon>Ecdysozoa</taxon>
        <taxon>Arthropoda</taxon>
        <taxon>Hexapoda</taxon>
        <taxon>Insecta</taxon>
        <taxon>Pterygota</taxon>
        <taxon>Neoptera</taxon>
        <taxon>Paraneoptera</taxon>
        <taxon>Hemiptera</taxon>
        <taxon>Sternorrhyncha</taxon>
        <taxon>Coccoidea</taxon>
        <taxon>Coccidae</taxon>
        <taxon>Parthenolecanium</taxon>
    </lineage>
</organism>
<evidence type="ECO:0000313" key="3">
    <source>
        <dbReference type="EMBL" id="KAK7571836.1"/>
    </source>
</evidence>
<keyword evidence="4" id="KW-1185">Reference proteome</keyword>